<dbReference type="GO" id="GO:0005737">
    <property type="term" value="C:cytoplasm"/>
    <property type="evidence" value="ECO:0007669"/>
    <property type="project" value="TreeGrafter"/>
</dbReference>
<evidence type="ECO:0000313" key="3">
    <source>
        <dbReference type="Proteomes" id="UP001182556"/>
    </source>
</evidence>
<dbReference type="Gene3D" id="1.25.10.10">
    <property type="entry name" value="Leucine-rich Repeat Variant"/>
    <property type="match status" value="1"/>
</dbReference>
<dbReference type="InterPro" id="IPR011989">
    <property type="entry name" value="ARM-like"/>
</dbReference>
<comment type="caution">
    <text evidence="2">The sequence shown here is derived from an EMBL/GenBank/DDBJ whole genome shotgun (WGS) entry which is preliminary data.</text>
</comment>
<reference evidence="2" key="1">
    <citation type="submission" date="2023-02" db="EMBL/GenBank/DDBJ databases">
        <title>Identification and recombinant expression of a fungal hydrolase from Papiliotrema laurentii that hydrolyzes apple cutin and clears colloidal polyester polyurethane.</title>
        <authorList>
            <consortium name="DOE Joint Genome Institute"/>
            <person name="Roman V.A."/>
            <person name="Bojanowski C."/>
            <person name="Crable B.R."/>
            <person name="Wagner D.N."/>
            <person name="Hung C.S."/>
            <person name="Nadeau L.J."/>
            <person name="Schratz L."/>
            <person name="Haridas S."/>
            <person name="Pangilinan J."/>
            <person name="Lipzen A."/>
            <person name="Na H."/>
            <person name="Yan M."/>
            <person name="Ng V."/>
            <person name="Grigoriev I.V."/>
            <person name="Spatafora J.W."/>
            <person name="Barlow D."/>
            <person name="Biffinger J."/>
            <person name="Kelley-Loughnane N."/>
            <person name="Varaljay V.A."/>
            <person name="Crookes-Goodson W.J."/>
        </authorList>
    </citation>
    <scope>NUCLEOTIDE SEQUENCE</scope>
    <source>
        <strain evidence="2">5307AH</strain>
    </source>
</reference>
<dbReference type="InterPro" id="IPR001494">
    <property type="entry name" value="Importin-beta_N"/>
</dbReference>
<dbReference type="InterPro" id="IPR057942">
    <property type="entry name" value="TPR_TNPO3_IPO13_3rd"/>
</dbReference>
<dbReference type="GO" id="GO:0006606">
    <property type="term" value="P:protein import into nucleus"/>
    <property type="evidence" value="ECO:0007669"/>
    <property type="project" value="TreeGrafter"/>
</dbReference>
<organism evidence="2 3">
    <name type="scientific">Papiliotrema laurentii</name>
    <name type="common">Cryptococcus laurentii</name>
    <dbReference type="NCBI Taxonomy" id="5418"/>
    <lineage>
        <taxon>Eukaryota</taxon>
        <taxon>Fungi</taxon>
        <taxon>Dikarya</taxon>
        <taxon>Basidiomycota</taxon>
        <taxon>Agaricomycotina</taxon>
        <taxon>Tremellomycetes</taxon>
        <taxon>Tremellales</taxon>
        <taxon>Rhynchogastremaceae</taxon>
        <taxon>Papiliotrema</taxon>
    </lineage>
</organism>
<dbReference type="AlphaFoldDB" id="A0AAD9L762"/>
<evidence type="ECO:0000259" key="1">
    <source>
        <dbReference type="PROSITE" id="PS50166"/>
    </source>
</evidence>
<dbReference type="Pfam" id="PF24138">
    <property type="entry name" value="TPR_TNPO3_IPO13_2nd"/>
    <property type="match status" value="1"/>
</dbReference>
<gene>
    <name evidence="2" type="ORF">DB88DRAFT_485515</name>
</gene>
<dbReference type="PANTHER" id="PTHR12363">
    <property type="entry name" value="TRANSPORTIN 3 AND IMPORTIN 13"/>
    <property type="match status" value="1"/>
</dbReference>
<dbReference type="PANTHER" id="PTHR12363:SF53">
    <property type="entry name" value="MRNA TRANSPORT REGULATOR MTR10"/>
    <property type="match status" value="1"/>
</dbReference>
<dbReference type="InterPro" id="IPR057941">
    <property type="entry name" value="TPR_TNPO3_IPO13_2nd"/>
</dbReference>
<dbReference type="SUPFAM" id="SSF48371">
    <property type="entry name" value="ARM repeat"/>
    <property type="match status" value="1"/>
</dbReference>
<keyword evidence="3" id="KW-1185">Reference proteome</keyword>
<sequence>MATSTEHSIAQTLQALQALYHDPDPASKKRANEWLQEFQHSVDAWQVCHSILSGADSPMEARLFASQTFRTKILYDLKDIPDDHLMPLRDSLIAALPPLIQPTAPAGSRAILIQICTALADFGLQVPSWERPVAEMIERFGKDPTTVRILLEFLKAWIEESLNSAVRVLDDRMGEGAEEVLSALTMYIQATGVTAQIHNLVFGVLGGWLRSGDFTAAQVGQTPLFPALFEALASDELFDAAVDTICELVHETQEVHDNQAIIEQIIPRIIALRPQLDVHKEDDDRIRGYCRIFCEAGETYVELITKHPHDLLPLVEAIASCAAYPDLDIVPITFNFWYVLASAMGRQNEDPSLKPLFDIFEALQTIIIGHLHFPAEDDHVTAHQRDDFRAFRHKMGDTLKDCCHVLGGSVCLSKSYDLVVAAMHKPQPTWQEIEAPLFSMRSMGAEIDPGDDEVLPKIMDLLPSLPQHPRVLYAAILVISRYTLWTDRHPQYIESHIRYLVRGFEMNEPDVAAAAAMAMKFMCQDCAQHLVPHIEQLHQFTSQTSGRVGQADMLEIWEALGYVVADMPAEQAAPAIQQFTQPLFARIQAIVQDPAQANKATMQELSDNFEQIDSFLSVIRTLQPVPEACYATVGPLYQLVDQVIARYGNTFHVAERAGSVVRRGLAFFPRRALEPLLESVLSRMVTSFRDTGFASYLWIIGKTADKFGQGPGGEELSANSAALFAHAFEGVCTELQKLVAVKPAPMIPDVMDDFAHLFMAYLRHHASLTIAAPSLQNAIVLVILALSCPGTQTILISLDVLAVLAQRMSHTQFQPTLQPIFHHCGKEIFNIIITGLVEQFPEDGWQAVADIVSATALVAPPAEVEGWAGEALSRLPGHLLPLAAKQEFATELHEHLAAPGSDRLRPALNKLVRAARTARERGRQTRKSLGQ</sequence>
<accession>A0AAD9L762</accession>
<dbReference type="InterPro" id="IPR051345">
    <property type="entry name" value="Importin_beta-like_NTR"/>
</dbReference>
<name>A0AAD9L762_PAPLA</name>
<dbReference type="InterPro" id="IPR058537">
    <property type="entry name" value="TPR_TNPO3_IPO13_4th"/>
</dbReference>
<proteinExistence type="predicted"/>
<dbReference type="Proteomes" id="UP001182556">
    <property type="component" value="Unassembled WGS sequence"/>
</dbReference>
<dbReference type="InterPro" id="IPR016024">
    <property type="entry name" value="ARM-type_fold"/>
</dbReference>
<dbReference type="Pfam" id="PF08389">
    <property type="entry name" value="Xpo1"/>
    <property type="match status" value="1"/>
</dbReference>
<evidence type="ECO:0000313" key="2">
    <source>
        <dbReference type="EMBL" id="KAK1925896.1"/>
    </source>
</evidence>
<dbReference type="GO" id="GO:0031267">
    <property type="term" value="F:small GTPase binding"/>
    <property type="evidence" value="ECO:0007669"/>
    <property type="project" value="InterPro"/>
</dbReference>
<dbReference type="PROSITE" id="PS50166">
    <property type="entry name" value="IMPORTIN_B_NT"/>
    <property type="match status" value="1"/>
</dbReference>
<dbReference type="EMBL" id="JAODAN010000003">
    <property type="protein sequence ID" value="KAK1925896.1"/>
    <property type="molecule type" value="Genomic_DNA"/>
</dbReference>
<dbReference type="Pfam" id="PF03810">
    <property type="entry name" value="IBN_N"/>
    <property type="match status" value="1"/>
</dbReference>
<dbReference type="SMART" id="SM00913">
    <property type="entry name" value="IBN_N"/>
    <property type="match status" value="1"/>
</dbReference>
<dbReference type="Pfam" id="PF24140">
    <property type="entry name" value="TPR_TNPO3_IPO13_3rd"/>
    <property type="match status" value="1"/>
</dbReference>
<dbReference type="InterPro" id="IPR013598">
    <property type="entry name" value="Exportin-1/Importin-b-like"/>
</dbReference>
<protein>
    <submittedName>
        <fullName evidence="2">Armadillo-type protein</fullName>
    </submittedName>
</protein>
<dbReference type="Pfam" id="PF24139">
    <property type="entry name" value="TPR_TNPO3_IPO13_4th"/>
    <property type="match status" value="1"/>
</dbReference>
<feature type="domain" description="Importin N-terminal" evidence="1">
    <location>
        <begin position="31"/>
        <end position="98"/>
    </location>
</feature>